<keyword evidence="2" id="KW-1133">Transmembrane helix</keyword>
<protein>
    <recommendedName>
        <fullName evidence="5">Cell division protein FtsL</fullName>
    </recommendedName>
</protein>
<dbReference type="Pfam" id="PF04977">
    <property type="entry name" value="DivIC"/>
    <property type="match status" value="1"/>
</dbReference>
<keyword evidence="2" id="KW-0472">Membrane</keyword>
<comment type="caution">
    <text evidence="3">The sequence shown here is derived from an EMBL/GenBank/DDBJ whole genome shotgun (WGS) entry which is preliminary data.</text>
</comment>
<evidence type="ECO:0000256" key="2">
    <source>
        <dbReference type="SAM" id="Phobius"/>
    </source>
</evidence>
<evidence type="ECO:0000256" key="1">
    <source>
        <dbReference type="SAM" id="Coils"/>
    </source>
</evidence>
<keyword evidence="2" id="KW-0812">Transmembrane</keyword>
<dbReference type="EMBL" id="MGFM01000009">
    <property type="protein sequence ID" value="OGM05986.1"/>
    <property type="molecule type" value="Genomic_DNA"/>
</dbReference>
<dbReference type="Proteomes" id="UP000178812">
    <property type="component" value="Unassembled WGS sequence"/>
</dbReference>
<keyword evidence="1" id="KW-0175">Coiled coil</keyword>
<reference evidence="3 4" key="1">
    <citation type="journal article" date="2016" name="Nat. Commun.">
        <title>Thousands of microbial genomes shed light on interconnected biogeochemical processes in an aquifer system.</title>
        <authorList>
            <person name="Anantharaman K."/>
            <person name="Brown C.T."/>
            <person name="Hug L.A."/>
            <person name="Sharon I."/>
            <person name="Castelle C.J."/>
            <person name="Probst A.J."/>
            <person name="Thomas B.C."/>
            <person name="Singh A."/>
            <person name="Wilkins M.J."/>
            <person name="Karaoz U."/>
            <person name="Brodie E.L."/>
            <person name="Williams K.H."/>
            <person name="Hubbard S.S."/>
            <person name="Banfield J.F."/>
        </authorList>
    </citation>
    <scope>NUCLEOTIDE SEQUENCE [LARGE SCALE GENOMIC DNA]</scope>
</reference>
<name>A0A1F7WT91_9BACT</name>
<sequence>MLEKKNIMVENRLQAVKNRLRGYGNYLIAIIAVLLSVSLVRNITNTKESLKRIDRKAKEAAELERKNDELRKTLEMVQGGEFIEKQIRDQLGLAKEGEIVLVLPEDDVLKSLVPKLPEEEEELPDPIWRRWVQLFF</sequence>
<evidence type="ECO:0000313" key="4">
    <source>
        <dbReference type="Proteomes" id="UP000178812"/>
    </source>
</evidence>
<organism evidence="3 4">
    <name type="scientific">Candidatus Woesebacteria bacterium GWB1_43_5</name>
    <dbReference type="NCBI Taxonomy" id="1802474"/>
    <lineage>
        <taxon>Bacteria</taxon>
        <taxon>Candidatus Woeseibacteriota</taxon>
    </lineage>
</organism>
<accession>A0A1F7WT91</accession>
<feature type="transmembrane region" description="Helical" evidence="2">
    <location>
        <begin position="23"/>
        <end position="43"/>
    </location>
</feature>
<dbReference type="AlphaFoldDB" id="A0A1F7WT91"/>
<gene>
    <name evidence="3" type="ORF">A2125_02490</name>
</gene>
<evidence type="ECO:0000313" key="3">
    <source>
        <dbReference type="EMBL" id="OGM05986.1"/>
    </source>
</evidence>
<feature type="coiled-coil region" evidence="1">
    <location>
        <begin position="46"/>
        <end position="80"/>
    </location>
</feature>
<proteinExistence type="predicted"/>
<dbReference type="InterPro" id="IPR007060">
    <property type="entry name" value="FtsL/DivIC"/>
</dbReference>
<evidence type="ECO:0008006" key="5">
    <source>
        <dbReference type="Google" id="ProtNLM"/>
    </source>
</evidence>